<name>A0A6G4UEW0_9ACTN</name>
<feature type="domain" description="Roadblock/LAMTOR2" evidence="1">
    <location>
        <begin position="13"/>
        <end position="105"/>
    </location>
</feature>
<organism evidence="2 3">
    <name type="scientific">Streptomyces coryli</name>
    <dbReference type="NCBI Taxonomy" id="1128680"/>
    <lineage>
        <taxon>Bacteria</taxon>
        <taxon>Bacillati</taxon>
        <taxon>Actinomycetota</taxon>
        <taxon>Actinomycetes</taxon>
        <taxon>Kitasatosporales</taxon>
        <taxon>Streptomycetaceae</taxon>
        <taxon>Streptomyces</taxon>
    </lineage>
</organism>
<dbReference type="InterPro" id="IPR053141">
    <property type="entry name" value="Mycobact_SerProt_Inhib_Rv3364c"/>
</dbReference>
<dbReference type="Gene3D" id="3.30.450.30">
    <property type="entry name" value="Dynein light chain 2a, cytoplasmic"/>
    <property type="match status" value="1"/>
</dbReference>
<reference evidence="2 3" key="1">
    <citation type="submission" date="2020-02" db="EMBL/GenBank/DDBJ databases">
        <title>Whole-genome analyses of novel actinobacteria.</title>
        <authorList>
            <person name="Sahin N."/>
        </authorList>
    </citation>
    <scope>NUCLEOTIDE SEQUENCE [LARGE SCALE GENOMIC DNA]</scope>
    <source>
        <strain evidence="2 3">A7024</strain>
    </source>
</reference>
<dbReference type="PANTHER" id="PTHR36222:SF1">
    <property type="entry name" value="SERINE PROTEASE INHIBITOR RV3364C"/>
    <property type="match status" value="1"/>
</dbReference>
<dbReference type="EMBL" id="JAAKZV010000455">
    <property type="protein sequence ID" value="NGN70268.1"/>
    <property type="molecule type" value="Genomic_DNA"/>
</dbReference>
<dbReference type="AlphaFoldDB" id="A0A6G4UEW0"/>
<proteinExistence type="predicted"/>
<accession>A0A6G4UEW0</accession>
<keyword evidence="3" id="KW-1185">Reference proteome</keyword>
<dbReference type="InterPro" id="IPR004942">
    <property type="entry name" value="Roadblock/LAMTOR2_dom"/>
</dbReference>
<dbReference type="RefSeq" id="WP_165245911.1">
    <property type="nucleotide sequence ID" value="NZ_JAAKZV010000455.1"/>
</dbReference>
<evidence type="ECO:0000313" key="3">
    <source>
        <dbReference type="Proteomes" id="UP000481583"/>
    </source>
</evidence>
<evidence type="ECO:0000313" key="2">
    <source>
        <dbReference type="EMBL" id="NGN70268.1"/>
    </source>
</evidence>
<sequence>MTIITTTEAGDFTWLIADFVRRVHGVADAVAVSSDGLLLAGSEALDRDAADHLSAVVSGITSLAHSAAHAHVRMGGGVKLVMVEMYGGFLLVSTVRDGSCLGVLAEADSDVGMIGYEMGVLADQAGALLTPRLVTELQAAVSGGR</sequence>
<evidence type="ECO:0000259" key="1">
    <source>
        <dbReference type="SMART" id="SM00960"/>
    </source>
</evidence>
<dbReference type="SUPFAM" id="SSF103196">
    <property type="entry name" value="Roadblock/LC7 domain"/>
    <property type="match status" value="1"/>
</dbReference>
<protein>
    <submittedName>
        <fullName evidence="2">Dynein regulation protein LC7</fullName>
    </submittedName>
</protein>
<dbReference type="SMART" id="SM00960">
    <property type="entry name" value="Robl_LC7"/>
    <property type="match status" value="1"/>
</dbReference>
<dbReference type="Proteomes" id="UP000481583">
    <property type="component" value="Unassembled WGS sequence"/>
</dbReference>
<dbReference type="PANTHER" id="PTHR36222">
    <property type="entry name" value="SERINE PROTEASE INHIBITOR RV3364C"/>
    <property type="match status" value="1"/>
</dbReference>
<dbReference type="Pfam" id="PF03259">
    <property type="entry name" value="Robl_LC7"/>
    <property type="match status" value="1"/>
</dbReference>
<gene>
    <name evidence="2" type="ORF">G5C51_41100</name>
</gene>
<comment type="caution">
    <text evidence="2">The sequence shown here is derived from an EMBL/GenBank/DDBJ whole genome shotgun (WGS) entry which is preliminary data.</text>
</comment>